<dbReference type="OrthoDB" id="10579399at2759"/>
<dbReference type="InterPro" id="IPR009050">
    <property type="entry name" value="Globin-like_sf"/>
</dbReference>
<evidence type="ECO:0000313" key="3">
    <source>
        <dbReference type="Proteomes" id="UP000070544"/>
    </source>
</evidence>
<dbReference type="Proteomes" id="UP000070544">
    <property type="component" value="Unassembled WGS sequence"/>
</dbReference>
<dbReference type="Gene3D" id="1.10.490.10">
    <property type="entry name" value="Globins"/>
    <property type="match status" value="1"/>
</dbReference>
<evidence type="ECO:0000256" key="1">
    <source>
        <dbReference type="SAM" id="MobiDB-lite"/>
    </source>
</evidence>
<proteinExistence type="predicted"/>
<name>A0A139AWU6_GONPJ</name>
<protein>
    <submittedName>
        <fullName evidence="2">Uncharacterized protein</fullName>
    </submittedName>
</protein>
<feature type="region of interest" description="Disordered" evidence="1">
    <location>
        <begin position="1"/>
        <end position="20"/>
    </location>
</feature>
<dbReference type="InterPro" id="IPR012292">
    <property type="entry name" value="Globin/Proto"/>
</dbReference>
<sequence length="706" mass="76596">MASNPPVESLPPLPELTTLGSSLSPDMITELIALRAEVALLRAENEKLRAHQASQTILPISIPVPDTANAPVASDTKGEITLTPPKQDTHSGEVQTLRNQVHTLQKAHELLAERVKLLETCDFAKKETNVVASPVSLSISPEEAPTCPFVPQTERKNSAGGFSFTDMLAEGGTVSAFSPAAKEGEEDDTIGDGSLSHKSVVNETFGSYCPDEKQRRKSALSSKLSSSSTTSSTLKAVISYDWNTLVAMKTGPWADITVDVSKQQLETVIASWNAIKNGGLVAKLGTSAMECLFSQNPEQLPFRQRAPSQPRSLKSMTDCLKPDVLPIPNAIDDPKSISSDLMAELILLRSQVVVLRAENEALRAQIKEPLHAKVIPTSTGTLNEASDIADLQKKIASLLLSHGLLVSRVEKLEREADNPDLDTESANNKPTCPFAPKDTALPLTSRRGSDVGSISTINSVLEEEDDGEEQPSMPRPHSRRSSVTTDLTSMVSYVKRRASAASSSSARSSLRGTAYDWNTLVAAKQVPWTDITIDVTKEQMDTVIESWKAIKKAGQVDKLGKSAMECLFSQNPGYKRLYPDPSAFPLANIVERIVSHSQRNFGKKTRAVVADVLVLGWKHMHEMGGLKLKDFKCMTLAVTYGITEVRDIPHDAKKKEILAWQVLMRELSVIMSRGGAMTKDEIEQVIKGAKVGAGAGASDEKQCKVM</sequence>
<reference evidence="2 3" key="1">
    <citation type="journal article" date="2015" name="Genome Biol. Evol.">
        <title>Phylogenomic analyses indicate that early fungi evolved digesting cell walls of algal ancestors of land plants.</title>
        <authorList>
            <person name="Chang Y."/>
            <person name="Wang S."/>
            <person name="Sekimoto S."/>
            <person name="Aerts A.L."/>
            <person name="Choi C."/>
            <person name="Clum A."/>
            <person name="LaButti K.M."/>
            <person name="Lindquist E.A."/>
            <person name="Yee Ngan C."/>
            <person name="Ohm R.A."/>
            <person name="Salamov A.A."/>
            <person name="Grigoriev I.V."/>
            <person name="Spatafora J.W."/>
            <person name="Berbee M.L."/>
        </authorList>
    </citation>
    <scope>NUCLEOTIDE SEQUENCE [LARGE SCALE GENOMIC DNA]</scope>
    <source>
        <strain evidence="2 3">JEL478</strain>
    </source>
</reference>
<dbReference type="EMBL" id="KQ965733">
    <property type="protein sequence ID" value="KXS21221.1"/>
    <property type="molecule type" value="Genomic_DNA"/>
</dbReference>
<gene>
    <name evidence="2" type="ORF">M427DRAFT_65985</name>
</gene>
<dbReference type="AlphaFoldDB" id="A0A139AWU6"/>
<feature type="region of interest" description="Disordered" evidence="1">
    <location>
        <begin position="416"/>
        <end position="486"/>
    </location>
</feature>
<keyword evidence="3" id="KW-1185">Reference proteome</keyword>
<dbReference type="SUPFAM" id="SSF46458">
    <property type="entry name" value="Globin-like"/>
    <property type="match status" value="1"/>
</dbReference>
<evidence type="ECO:0000313" key="2">
    <source>
        <dbReference type="EMBL" id="KXS21221.1"/>
    </source>
</evidence>
<organism evidence="2 3">
    <name type="scientific">Gonapodya prolifera (strain JEL478)</name>
    <name type="common">Monoblepharis prolifera</name>
    <dbReference type="NCBI Taxonomy" id="1344416"/>
    <lineage>
        <taxon>Eukaryota</taxon>
        <taxon>Fungi</taxon>
        <taxon>Fungi incertae sedis</taxon>
        <taxon>Chytridiomycota</taxon>
        <taxon>Chytridiomycota incertae sedis</taxon>
        <taxon>Monoblepharidomycetes</taxon>
        <taxon>Monoblepharidales</taxon>
        <taxon>Gonapodyaceae</taxon>
        <taxon>Gonapodya</taxon>
    </lineage>
</organism>
<dbReference type="GO" id="GO:0020037">
    <property type="term" value="F:heme binding"/>
    <property type="evidence" value="ECO:0007669"/>
    <property type="project" value="InterPro"/>
</dbReference>
<dbReference type="GO" id="GO:0019825">
    <property type="term" value="F:oxygen binding"/>
    <property type="evidence" value="ECO:0007669"/>
    <property type="project" value="InterPro"/>
</dbReference>
<accession>A0A139AWU6</accession>